<dbReference type="Proteomes" id="UP000790709">
    <property type="component" value="Unassembled WGS sequence"/>
</dbReference>
<sequence>MAARWTLLSSLPAKARSSHCLSVTNRGLLYLYGGELRPRIPVDSAVHAFDLTQQNVNPSAWTELSPPPSSLAPEARVGASTAWDEGTQSLYLWGGRGGVDMAPLAGAQTGIWRAHLSPDAASAKWERLNAINEEDAPAPRSYHATVSAQGNLYIHAGCPTSGRLGTLHSFDPNTRKWRELASAPEPARGGTSIAAVTLRGEDGPEIIRFGGFAGHELPTKPALDIYSITSDAWRTVVPTQDPKHGHPGSRSVHGFVPIVSKKHPQAVAVMWHGERDASSLGHAGAGTFWDDVWVIERCAESEGNGGLSWRRLDSAAEGGKPEGRGWFPGASYVNEEGETRVVMFGGLLGSNERSGELWLLDIDL</sequence>
<evidence type="ECO:0000313" key="2">
    <source>
        <dbReference type="Proteomes" id="UP000790709"/>
    </source>
</evidence>
<keyword evidence="2" id="KW-1185">Reference proteome</keyword>
<gene>
    <name evidence="1" type="ORF">BV22DRAFT_1029791</name>
</gene>
<name>A0ACB8BUL6_9AGAM</name>
<evidence type="ECO:0000313" key="1">
    <source>
        <dbReference type="EMBL" id="KAH7929167.1"/>
    </source>
</evidence>
<accession>A0ACB8BUL6</accession>
<protein>
    <submittedName>
        <fullName evidence="1">Galactose oxidase</fullName>
    </submittedName>
</protein>
<comment type="caution">
    <text evidence="1">The sequence shown here is derived from an EMBL/GenBank/DDBJ whole genome shotgun (WGS) entry which is preliminary data.</text>
</comment>
<dbReference type="EMBL" id="MU266344">
    <property type="protein sequence ID" value="KAH7929167.1"/>
    <property type="molecule type" value="Genomic_DNA"/>
</dbReference>
<organism evidence="1 2">
    <name type="scientific">Leucogyrophana mollusca</name>
    <dbReference type="NCBI Taxonomy" id="85980"/>
    <lineage>
        <taxon>Eukaryota</taxon>
        <taxon>Fungi</taxon>
        <taxon>Dikarya</taxon>
        <taxon>Basidiomycota</taxon>
        <taxon>Agaricomycotina</taxon>
        <taxon>Agaricomycetes</taxon>
        <taxon>Agaricomycetidae</taxon>
        <taxon>Boletales</taxon>
        <taxon>Boletales incertae sedis</taxon>
        <taxon>Leucogyrophana</taxon>
    </lineage>
</organism>
<reference evidence="1" key="1">
    <citation type="journal article" date="2021" name="New Phytol.">
        <title>Evolutionary innovations through gain and loss of genes in the ectomycorrhizal Boletales.</title>
        <authorList>
            <person name="Wu G."/>
            <person name="Miyauchi S."/>
            <person name="Morin E."/>
            <person name="Kuo A."/>
            <person name="Drula E."/>
            <person name="Varga T."/>
            <person name="Kohler A."/>
            <person name="Feng B."/>
            <person name="Cao Y."/>
            <person name="Lipzen A."/>
            <person name="Daum C."/>
            <person name="Hundley H."/>
            <person name="Pangilinan J."/>
            <person name="Johnson J."/>
            <person name="Barry K."/>
            <person name="LaButti K."/>
            <person name="Ng V."/>
            <person name="Ahrendt S."/>
            <person name="Min B."/>
            <person name="Choi I.G."/>
            <person name="Park H."/>
            <person name="Plett J.M."/>
            <person name="Magnuson J."/>
            <person name="Spatafora J.W."/>
            <person name="Nagy L.G."/>
            <person name="Henrissat B."/>
            <person name="Grigoriev I.V."/>
            <person name="Yang Z.L."/>
            <person name="Xu J."/>
            <person name="Martin F.M."/>
        </authorList>
    </citation>
    <scope>NUCLEOTIDE SEQUENCE</scope>
    <source>
        <strain evidence="1">KUC20120723A-06</strain>
    </source>
</reference>
<proteinExistence type="predicted"/>